<dbReference type="AlphaFoldDB" id="A0A0N9I134"/>
<evidence type="ECO:0000313" key="2">
    <source>
        <dbReference type="Proteomes" id="UP000063699"/>
    </source>
</evidence>
<evidence type="ECO:0000313" key="1">
    <source>
        <dbReference type="EMBL" id="ALG09523.1"/>
    </source>
</evidence>
<protein>
    <submittedName>
        <fullName evidence="1">Uncharacterized protein</fullName>
    </submittedName>
</protein>
<dbReference type="STRING" id="860235.AOZ06_23780"/>
<name>A0A0N9I134_9PSEU</name>
<keyword evidence="2" id="KW-1185">Reference proteome</keyword>
<reference evidence="1 2" key="1">
    <citation type="submission" date="2015-07" db="EMBL/GenBank/DDBJ databases">
        <title>Genome sequencing of Kibdelosporangium phytohabitans.</title>
        <authorList>
            <person name="Qin S."/>
            <person name="Xing K."/>
        </authorList>
    </citation>
    <scope>NUCLEOTIDE SEQUENCE [LARGE SCALE GENOMIC DNA]</scope>
    <source>
        <strain evidence="1 2">KLBMP1111</strain>
    </source>
</reference>
<sequence length="63" mass="6490">MPRAGDHARTALDLAYQGAPLLHMTLADMAGSIGEPAGSAEHFGLARELSAATGDQLTEAPRC</sequence>
<dbReference type="KEGG" id="kphy:AOZ06_23780"/>
<dbReference type="EMBL" id="CP012752">
    <property type="protein sequence ID" value="ALG09523.1"/>
    <property type="molecule type" value="Genomic_DNA"/>
</dbReference>
<gene>
    <name evidence="1" type="ORF">AOZ06_23780</name>
</gene>
<proteinExistence type="predicted"/>
<accession>A0A0N9I134</accession>
<organism evidence="1 2">
    <name type="scientific">Kibdelosporangium phytohabitans</name>
    <dbReference type="NCBI Taxonomy" id="860235"/>
    <lineage>
        <taxon>Bacteria</taxon>
        <taxon>Bacillati</taxon>
        <taxon>Actinomycetota</taxon>
        <taxon>Actinomycetes</taxon>
        <taxon>Pseudonocardiales</taxon>
        <taxon>Pseudonocardiaceae</taxon>
        <taxon>Kibdelosporangium</taxon>
    </lineage>
</organism>
<dbReference type="Proteomes" id="UP000063699">
    <property type="component" value="Chromosome"/>
</dbReference>